<accession>A0ABN9Z400</accession>
<protein>
    <submittedName>
        <fullName evidence="1">Uncharacterized protein</fullName>
    </submittedName>
</protein>
<evidence type="ECO:0000313" key="2">
    <source>
        <dbReference type="Proteomes" id="UP001314169"/>
    </source>
</evidence>
<sequence>MIYTFRLDPQPGRPKPYYFHMILQLLGLKSHLIFAFCEVGGKPINYSQDYRLVQRHECATHLVLDEITDYSSCSLSWSHFPGKTSRIFVIVTITEHRCPVL</sequence>
<gene>
    <name evidence="1" type="ORF">MPIPNATIZW_LOCUS1360</name>
</gene>
<keyword evidence="2" id="KW-1185">Reference proteome</keyword>
<dbReference type="Proteomes" id="UP001314169">
    <property type="component" value="Chromosome 1"/>
</dbReference>
<organism evidence="1 2">
    <name type="scientific">Pipistrellus nathusii</name>
    <name type="common">Nathusius' pipistrelle</name>
    <dbReference type="NCBI Taxonomy" id="59473"/>
    <lineage>
        <taxon>Eukaryota</taxon>
        <taxon>Metazoa</taxon>
        <taxon>Chordata</taxon>
        <taxon>Craniata</taxon>
        <taxon>Vertebrata</taxon>
        <taxon>Euteleostomi</taxon>
        <taxon>Mammalia</taxon>
        <taxon>Eutheria</taxon>
        <taxon>Laurasiatheria</taxon>
        <taxon>Chiroptera</taxon>
        <taxon>Yangochiroptera</taxon>
        <taxon>Vespertilionidae</taxon>
        <taxon>Pipistrellus</taxon>
    </lineage>
</organism>
<proteinExistence type="predicted"/>
<name>A0ABN9Z400_PIPNA</name>
<dbReference type="EMBL" id="OY882858">
    <property type="protein sequence ID" value="CAK6433054.1"/>
    <property type="molecule type" value="Genomic_DNA"/>
</dbReference>
<reference evidence="1" key="1">
    <citation type="submission" date="2023-12" db="EMBL/GenBank/DDBJ databases">
        <authorList>
            <person name="Brown T."/>
        </authorList>
    </citation>
    <scope>NUCLEOTIDE SEQUENCE</scope>
</reference>
<evidence type="ECO:0000313" key="1">
    <source>
        <dbReference type="EMBL" id="CAK6433054.1"/>
    </source>
</evidence>